<feature type="non-terminal residue" evidence="1">
    <location>
        <position position="123"/>
    </location>
</feature>
<gene>
    <name evidence="1" type="ORF">METZ01_LOCUS121060</name>
</gene>
<sequence length="123" mass="13813">MYKILLLATIVLLFVFYTPQSFSESIGYLSWTETAQLVIDENGGKTSVSLGVMSKNPDDIMIPELLESMILNSPRLIGISYTNQYNCVPGVEEVVDYELHEYSCVMIDITRPSEISGIEELHT</sequence>
<dbReference type="EMBL" id="UINC01016371">
    <property type="protein sequence ID" value="SVA68206.1"/>
    <property type="molecule type" value="Genomic_DNA"/>
</dbReference>
<proteinExistence type="predicted"/>
<name>A0A381XTT3_9ZZZZ</name>
<dbReference type="AlphaFoldDB" id="A0A381XTT3"/>
<evidence type="ECO:0000313" key="1">
    <source>
        <dbReference type="EMBL" id="SVA68206.1"/>
    </source>
</evidence>
<protein>
    <submittedName>
        <fullName evidence="1">Uncharacterized protein</fullName>
    </submittedName>
</protein>
<accession>A0A381XTT3</accession>
<organism evidence="1">
    <name type="scientific">marine metagenome</name>
    <dbReference type="NCBI Taxonomy" id="408172"/>
    <lineage>
        <taxon>unclassified sequences</taxon>
        <taxon>metagenomes</taxon>
        <taxon>ecological metagenomes</taxon>
    </lineage>
</organism>
<reference evidence="1" key="1">
    <citation type="submission" date="2018-05" db="EMBL/GenBank/DDBJ databases">
        <authorList>
            <person name="Lanie J.A."/>
            <person name="Ng W.-L."/>
            <person name="Kazmierczak K.M."/>
            <person name="Andrzejewski T.M."/>
            <person name="Davidsen T.M."/>
            <person name="Wayne K.J."/>
            <person name="Tettelin H."/>
            <person name="Glass J.I."/>
            <person name="Rusch D."/>
            <person name="Podicherti R."/>
            <person name="Tsui H.-C.T."/>
            <person name="Winkler M.E."/>
        </authorList>
    </citation>
    <scope>NUCLEOTIDE SEQUENCE</scope>
</reference>